<dbReference type="PROSITE" id="PS50994">
    <property type="entry name" value="INTEGRASE"/>
    <property type="match status" value="1"/>
</dbReference>
<dbReference type="GO" id="GO:0003676">
    <property type="term" value="F:nucleic acid binding"/>
    <property type="evidence" value="ECO:0007669"/>
    <property type="project" value="InterPro"/>
</dbReference>
<reference evidence="4 5" key="1">
    <citation type="submission" date="2016-01" db="EMBL/GenBank/DDBJ databases">
        <title>The new phylogeny of the genus Mycobacterium.</title>
        <authorList>
            <person name="Tarcisio F."/>
            <person name="Conor M."/>
            <person name="Antonella G."/>
            <person name="Elisabetta G."/>
            <person name="Giulia F.S."/>
            <person name="Sara T."/>
            <person name="Anna F."/>
            <person name="Clotilde B."/>
            <person name="Roberto B."/>
            <person name="Veronica D.S."/>
            <person name="Fabio R."/>
            <person name="Monica P."/>
            <person name="Olivier J."/>
            <person name="Enrico T."/>
            <person name="Nicola S."/>
        </authorList>
    </citation>
    <scope>NUCLEOTIDE SEQUENCE [LARGE SCALE GENOMIC DNA]</scope>
    <source>
        <strain evidence="4 5">DSM 43505</strain>
    </source>
</reference>
<protein>
    <submittedName>
        <fullName evidence="4">Transposase</fullName>
    </submittedName>
</protein>
<dbReference type="GO" id="GO:0015074">
    <property type="term" value="P:DNA integration"/>
    <property type="evidence" value="ECO:0007669"/>
    <property type="project" value="InterPro"/>
</dbReference>
<dbReference type="RefSeq" id="WP_085104936.1">
    <property type="nucleotide sequence ID" value="NZ_LQOX01000025.1"/>
</dbReference>
<feature type="domain" description="Integrase catalytic" evidence="3">
    <location>
        <begin position="141"/>
        <end position="317"/>
    </location>
</feature>
<keyword evidence="5" id="KW-1185">Reference proteome</keyword>
<accession>A0A1X1VZQ1</accession>
<dbReference type="InterPro" id="IPR012337">
    <property type="entry name" value="RNaseH-like_sf"/>
</dbReference>
<evidence type="ECO:0000313" key="5">
    <source>
        <dbReference type="Proteomes" id="UP000193738"/>
    </source>
</evidence>
<dbReference type="Proteomes" id="UP000193738">
    <property type="component" value="Unassembled WGS sequence"/>
</dbReference>
<name>A0A1X1VZQ1_MYCGS</name>
<comment type="similarity">
    <text evidence="1">Belongs to the transposase IS21/IS408/IS1162 family.</text>
</comment>
<evidence type="ECO:0000259" key="3">
    <source>
        <dbReference type="PROSITE" id="PS50994"/>
    </source>
</evidence>
<comment type="caution">
    <text evidence="4">The sequence shown here is derived from an EMBL/GenBank/DDBJ whole genome shotgun (WGS) entry which is preliminary data.</text>
</comment>
<sequence>MYREVSVIEVREMLRVWMLGAGLRRVGAVAGVDRKTARRYRDAAVAAGLDRDGNTDQLTDELIGQVVEAVRPDRPNGHGMAWELLCDNHDRIAEWVDKGLSVVKIADLLAREGVMVPQRTLHRYCVERTGYRGRGDTVPVADGDPGVECQIDFARMGMIFDAAAGRPRVAHALIFTAVYSRHMFVWLTFSQTLEAILAGCEAAWAFFGGVFKVLIPDNMKPIVAQADATNPRFTVGWLEYAQARGFVTDPARVRSPQDKPRVERIVQYVRGNFFAGEEFVDLADAQARAQTWCADKAGLRIHGTTCAQPAVVFAQCEAAVLLPAPTAAYQLPIYAQVKVHRDYHVQIKSALYSIPEHLRGQTLWVRADAELVKMYHRGQLVKTHPRQPAGGRSTDPGDLPAEKTAYAMRDLGRLIATAAGHGPDIAIYAERLLDHELPWTKMRQVYRLLGLVKRYGATPVNTACGRALELDVISVTKIAAMLEKATEKAPSEAPRAASGLAPARFARDPREYRTGPSRPKPDWMSVIDGGALVTGHHNEQEGLW</sequence>
<dbReference type="STRING" id="1777.AWC07_22885"/>
<organism evidence="4 5">
    <name type="scientific">Mycobacterium gastri</name>
    <dbReference type="NCBI Taxonomy" id="1777"/>
    <lineage>
        <taxon>Bacteria</taxon>
        <taxon>Bacillati</taxon>
        <taxon>Actinomycetota</taxon>
        <taxon>Actinomycetes</taxon>
        <taxon>Mycobacteriales</taxon>
        <taxon>Mycobacteriaceae</taxon>
        <taxon>Mycobacterium</taxon>
    </lineage>
</organism>
<feature type="region of interest" description="Disordered" evidence="2">
    <location>
        <begin position="489"/>
        <end position="525"/>
    </location>
</feature>
<gene>
    <name evidence="4" type="ORF">AWC07_22885</name>
</gene>
<dbReference type="InterPro" id="IPR054353">
    <property type="entry name" value="IstA-like_C"/>
</dbReference>
<dbReference type="Pfam" id="PF22483">
    <property type="entry name" value="Mu-transpos_C_2"/>
    <property type="match status" value="1"/>
</dbReference>
<proteinExistence type="inferred from homology"/>
<evidence type="ECO:0000313" key="4">
    <source>
        <dbReference type="EMBL" id="ORV77348.1"/>
    </source>
</evidence>
<dbReference type="Gene3D" id="3.30.420.10">
    <property type="entry name" value="Ribonuclease H-like superfamily/Ribonuclease H"/>
    <property type="match status" value="1"/>
</dbReference>
<dbReference type="NCBIfam" id="NF033546">
    <property type="entry name" value="transpos_IS21"/>
    <property type="match status" value="1"/>
</dbReference>
<dbReference type="AlphaFoldDB" id="A0A1X1VZQ1"/>
<dbReference type="EMBL" id="LQOX01000025">
    <property type="protein sequence ID" value="ORV77348.1"/>
    <property type="molecule type" value="Genomic_DNA"/>
</dbReference>
<evidence type="ECO:0000256" key="2">
    <source>
        <dbReference type="SAM" id="MobiDB-lite"/>
    </source>
</evidence>
<evidence type="ECO:0000256" key="1">
    <source>
        <dbReference type="ARBA" id="ARBA00009277"/>
    </source>
</evidence>
<dbReference type="InterPro" id="IPR036397">
    <property type="entry name" value="RNaseH_sf"/>
</dbReference>
<dbReference type="InterPro" id="IPR001584">
    <property type="entry name" value="Integrase_cat-core"/>
</dbReference>
<dbReference type="PANTHER" id="PTHR35004">
    <property type="entry name" value="TRANSPOSASE RV3428C-RELATED"/>
    <property type="match status" value="1"/>
</dbReference>
<dbReference type="PANTHER" id="PTHR35004:SF8">
    <property type="entry name" value="TRANSPOSASE RV3428C-RELATED"/>
    <property type="match status" value="1"/>
</dbReference>
<dbReference type="SUPFAM" id="SSF53098">
    <property type="entry name" value="Ribonuclease H-like"/>
    <property type="match status" value="1"/>
</dbReference>